<dbReference type="SUPFAM" id="SSF81324">
    <property type="entry name" value="Voltage-gated potassium channels"/>
    <property type="match status" value="1"/>
</dbReference>
<feature type="domain" description="Potassium channel" evidence="2">
    <location>
        <begin position="32"/>
        <end position="108"/>
    </location>
</feature>
<evidence type="ECO:0000259" key="2">
    <source>
        <dbReference type="Pfam" id="PF07885"/>
    </source>
</evidence>
<gene>
    <name evidence="3" type="ORF">CI610_03080</name>
</gene>
<dbReference type="EMBL" id="NSIT01000303">
    <property type="protein sequence ID" value="PJE77987.1"/>
    <property type="molecule type" value="Genomic_DNA"/>
</dbReference>
<dbReference type="Gene3D" id="1.10.287.70">
    <property type="match status" value="1"/>
</dbReference>
<dbReference type="AlphaFoldDB" id="A0A2H9T466"/>
<name>A0A2H9T466_9ZZZZ</name>
<dbReference type="Gene3D" id="3.40.50.720">
    <property type="entry name" value="NAD(P)-binding Rossmann-like Domain"/>
    <property type="match status" value="1"/>
</dbReference>
<keyword evidence="1" id="KW-0812">Transmembrane</keyword>
<dbReference type="PANTHER" id="PTHR43833:SF9">
    <property type="entry name" value="POTASSIUM CHANNEL PROTEIN YUGO-RELATED"/>
    <property type="match status" value="1"/>
</dbReference>
<keyword evidence="1" id="KW-1133">Transmembrane helix</keyword>
<evidence type="ECO:0000313" key="3">
    <source>
        <dbReference type="EMBL" id="PJE77987.1"/>
    </source>
</evidence>
<reference evidence="3" key="1">
    <citation type="journal article" date="2017" name="Appl. Environ. Microbiol.">
        <title>Molecular characterization of an Endozoicomonas-like organism causing infection in king scallop Pecten maximus L.</title>
        <authorList>
            <person name="Cano I."/>
            <person name="van Aerle R."/>
            <person name="Ross S."/>
            <person name="Verner-Jeffreys D.W."/>
            <person name="Paley R.K."/>
            <person name="Rimmer G."/>
            <person name="Ryder D."/>
            <person name="Hooper P."/>
            <person name="Stone D."/>
            <person name="Feist S.W."/>
        </authorList>
    </citation>
    <scope>NUCLEOTIDE SEQUENCE</scope>
</reference>
<dbReference type="PANTHER" id="PTHR43833">
    <property type="entry name" value="POTASSIUM CHANNEL PROTEIN 2-RELATED-RELATED"/>
    <property type="match status" value="1"/>
</dbReference>
<dbReference type="Pfam" id="PF07885">
    <property type="entry name" value="Ion_trans_2"/>
    <property type="match status" value="1"/>
</dbReference>
<comment type="caution">
    <text evidence="3">The sequence shown here is derived from an EMBL/GenBank/DDBJ whole genome shotgun (WGS) entry which is preliminary data.</text>
</comment>
<keyword evidence="1" id="KW-0472">Membrane</keyword>
<feature type="transmembrane region" description="Helical" evidence="1">
    <location>
        <begin position="57"/>
        <end position="74"/>
    </location>
</feature>
<dbReference type="InterPro" id="IPR013099">
    <property type="entry name" value="K_chnl_dom"/>
</dbReference>
<organism evidence="3">
    <name type="scientific">invertebrate metagenome</name>
    <dbReference type="NCBI Taxonomy" id="1711999"/>
    <lineage>
        <taxon>unclassified sequences</taxon>
        <taxon>metagenomes</taxon>
        <taxon>organismal metagenomes</taxon>
    </lineage>
</organism>
<dbReference type="InterPro" id="IPR050721">
    <property type="entry name" value="Trk_Ktr_HKT_K-transport"/>
</dbReference>
<dbReference type="SUPFAM" id="SSF51735">
    <property type="entry name" value="NAD(P)-binding Rossmann-fold domains"/>
    <property type="match status" value="1"/>
</dbReference>
<protein>
    <recommendedName>
        <fullName evidence="2">Potassium channel domain-containing protein</fullName>
    </recommendedName>
</protein>
<accession>A0A2H9T466</accession>
<sequence>MNNRRLFRVIERTLRFFNKYLLQLSWPALLVILFLHFFVCWILMWLAAEQQLVRPDIWFYFFITTATTVGYGDLSPSTEMGRWVASVIMMPGAVVLFAAFLGKLSSFFIAMWRKGMQGQADYSELSNHMVIFGWDPETTPRMIQLIFGDTRRQNRALVLCAVDNIENPLPDRIRFVRGERLIDEDVFQRAAVRKAGRIIIHLGSDDQTLAMCLAVCATDTLAHIVAWFENDRMAQLVKSHCPQVECETSLSVDLMVRAAQDPGSSRLQSQLLSTLKGPTQFSVQVPEGFTGTSFGQLLKVMKIIHEAIVLGVANSVTGDDLYLNPPADYSIKAGQLVYFMAAERIRSDEVNWPAMCSSVESG</sequence>
<feature type="transmembrane region" description="Helical" evidence="1">
    <location>
        <begin position="20"/>
        <end position="45"/>
    </location>
</feature>
<feature type="transmembrane region" description="Helical" evidence="1">
    <location>
        <begin position="86"/>
        <end position="112"/>
    </location>
</feature>
<proteinExistence type="predicted"/>
<dbReference type="InterPro" id="IPR036291">
    <property type="entry name" value="NAD(P)-bd_dom_sf"/>
</dbReference>
<evidence type="ECO:0000256" key="1">
    <source>
        <dbReference type="SAM" id="Phobius"/>
    </source>
</evidence>